<gene>
    <name evidence="2" type="ORF">EYR15_01470</name>
</gene>
<feature type="signal peptide" evidence="1">
    <location>
        <begin position="1"/>
        <end position="19"/>
    </location>
</feature>
<evidence type="ECO:0000313" key="3">
    <source>
        <dbReference type="Proteomes" id="UP000291613"/>
    </source>
</evidence>
<name>A0A4Q9GKG3_9HYPH</name>
<dbReference type="OrthoDB" id="8448394at2"/>
<sequence length="169" mass="18210">MRFVLAAAFFALSAGAADAQSCFRECLSGKLESSSDDIAIRDAAKECRGTCDARTREAMDAKGVGSKLDGCKATPLTLEEFRKVRSASPSYTVEAGTFTWEAKNPFPDRALTRIEVTAQNMDLNDMAFTATGLVPPSGEATFVIPGFFDGYPAVRFAAKIKTIWACDLK</sequence>
<keyword evidence="3" id="KW-1185">Reference proteome</keyword>
<protein>
    <submittedName>
        <fullName evidence="2">Uncharacterized protein</fullName>
    </submittedName>
</protein>
<comment type="caution">
    <text evidence="2">The sequence shown here is derived from an EMBL/GenBank/DDBJ whole genome shotgun (WGS) entry which is preliminary data.</text>
</comment>
<proteinExistence type="predicted"/>
<organism evidence="2 3">
    <name type="scientific">Hansschlegelia quercus</name>
    <dbReference type="NCBI Taxonomy" id="2528245"/>
    <lineage>
        <taxon>Bacteria</taxon>
        <taxon>Pseudomonadati</taxon>
        <taxon>Pseudomonadota</taxon>
        <taxon>Alphaproteobacteria</taxon>
        <taxon>Hyphomicrobiales</taxon>
        <taxon>Methylopilaceae</taxon>
        <taxon>Hansschlegelia</taxon>
    </lineage>
</organism>
<reference evidence="2 3" key="1">
    <citation type="submission" date="2019-02" db="EMBL/GenBank/DDBJ databases">
        <title>Hansschlegelia quercus sp. nov., a novel methylotrophic bacterium from buds of oak (Quercus robur L.).</title>
        <authorList>
            <person name="Agafonova N.V."/>
            <person name="Kaparullina E.N."/>
            <person name="Grouzdev D.S."/>
            <person name="Doronina N.V."/>
        </authorList>
    </citation>
    <scope>NUCLEOTIDE SEQUENCE [LARGE SCALE GENOMIC DNA]</scope>
    <source>
        <strain evidence="2 3">Dub</strain>
    </source>
</reference>
<dbReference type="RefSeq" id="WP_131001112.1">
    <property type="nucleotide sequence ID" value="NZ_JBHSZR010000002.1"/>
</dbReference>
<evidence type="ECO:0000256" key="1">
    <source>
        <dbReference type="SAM" id="SignalP"/>
    </source>
</evidence>
<evidence type="ECO:0000313" key="2">
    <source>
        <dbReference type="EMBL" id="TBN54859.1"/>
    </source>
</evidence>
<feature type="chain" id="PRO_5020384957" evidence="1">
    <location>
        <begin position="20"/>
        <end position="169"/>
    </location>
</feature>
<dbReference type="AlphaFoldDB" id="A0A4Q9GKG3"/>
<dbReference type="EMBL" id="SIUB01000001">
    <property type="protein sequence ID" value="TBN54859.1"/>
    <property type="molecule type" value="Genomic_DNA"/>
</dbReference>
<dbReference type="Proteomes" id="UP000291613">
    <property type="component" value="Unassembled WGS sequence"/>
</dbReference>
<keyword evidence="1" id="KW-0732">Signal</keyword>
<accession>A0A4Q9GKG3</accession>